<name>A0A2G5B9W7_COERN</name>
<feature type="compositionally biased region" description="Polar residues" evidence="1">
    <location>
        <begin position="77"/>
        <end position="87"/>
    </location>
</feature>
<dbReference type="EMBL" id="KZ303504">
    <property type="protein sequence ID" value="PIA15772.1"/>
    <property type="molecule type" value="Genomic_DNA"/>
</dbReference>
<dbReference type="AlphaFoldDB" id="A0A2G5B9W7"/>
<evidence type="ECO:0000313" key="3">
    <source>
        <dbReference type="Proteomes" id="UP000242474"/>
    </source>
</evidence>
<accession>A0A2G5B9W7</accession>
<evidence type="ECO:0000256" key="1">
    <source>
        <dbReference type="SAM" id="MobiDB-lite"/>
    </source>
</evidence>
<keyword evidence="3" id="KW-1185">Reference proteome</keyword>
<proteinExistence type="predicted"/>
<gene>
    <name evidence="2" type="ORF">COEREDRAFT_87522</name>
</gene>
<reference evidence="2 3" key="1">
    <citation type="journal article" date="2015" name="Genome Biol. Evol.">
        <title>Phylogenomic analyses indicate that early fungi evolved digesting cell walls of algal ancestors of land plants.</title>
        <authorList>
            <person name="Chang Y."/>
            <person name="Wang S."/>
            <person name="Sekimoto S."/>
            <person name="Aerts A.L."/>
            <person name="Choi C."/>
            <person name="Clum A."/>
            <person name="LaButti K.M."/>
            <person name="Lindquist E.A."/>
            <person name="Yee Ngan C."/>
            <person name="Ohm R.A."/>
            <person name="Salamov A.A."/>
            <person name="Grigoriev I.V."/>
            <person name="Spatafora J.W."/>
            <person name="Berbee M.L."/>
        </authorList>
    </citation>
    <scope>NUCLEOTIDE SEQUENCE [LARGE SCALE GENOMIC DNA]</scope>
    <source>
        <strain evidence="2 3">NRRL 1564</strain>
    </source>
</reference>
<feature type="region of interest" description="Disordered" evidence="1">
    <location>
        <begin position="62"/>
        <end position="87"/>
    </location>
</feature>
<evidence type="ECO:0000313" key="2">
    <source>
        <dbReference type="EMBL" id="PIA15772.1"/>
    </source>
</evidence>
<organism evidence="2 3">
    <name type="scientific">Coemansia reversa (strain ATCC 12441 / NRRL 1564)</name>
    <dbReference type="NCBI Taxonomy" id="763665"/>
    <lineage>
        <taxon>Eukaryota</taxon>
        <taxon>Fungi</taxon>
        <taxon>Fungi incertae sedis</taxon>
        <taxon>Zoopagomycota</taxon>
        <taxon>Kickxellomycotina</taxon>
        <taxon>Kickxellomycetes</taxon>
        <taxon>Kickxellales</taxon>
        <taxon>Kickxellaceae</taxon>
        <taxon>Coemansia</taxon>
    </lineage>
</organism>
<sequence length="107" mass="11973">MDASGRKRIVISFEGGRSRSTNFKTQNCNIQEAIYNDQRELENEKIKAYLFYISQNAGISGGPQKVASAKENPEIGGTNSDSILNPSQVTFSPERLARLKFLSFLKR</sequence>
<protein>
    <submittedName>
        <fullName evidence="2">Uncharacterized protein</fullName>
    </submittedName>
</protein>
<dbReference type="Proteomes" id="UP000242474">
    <property type="component" value="Unassembled WGS sequence"/>
</dbReference>